<feature type="repeat" description="FG-GAP" evidence="4">
    <location>
        <begin position="85"/>
        <end position="141"/>
    </location>
</feature>
<dbReference type="InterPro" id="IPR013519">
    <property type="entry name" value="Int_alpha_beta-p"/>
</dbReference>
<keyword evidence="1" id="KW-0732">Signal</keyword>
<dbReference type="Gene3D" id="2.130.10.130">
    <property type="entry name" value="Integrin alpha, N-terminal"/>
    <property type="match status" value="1"/>
</dbReference>
<dbReference type="SUPFAM" id="SSF69318">
    <property type="entry name" value="Integrin alpha N-terminal domain"/>
    <property type="match status" value="1"/>
</dbReference>
<keyword evidence="5" id="KW-0401">Integrin</keyword>
<comment type="similarity">
    <text evidence="5">Belongs to the integrin alpha chain family.</text>
</comment>
<dbReference type="PANTHER" id="PTHR23220">
    <property type="entry name" value="INTEGRIN ALPHA"/>
    <property type="match status" value="1"/>
</dbReference>
<evidence type="ECO:0000313" key="6">
    <source>
        <dbReference type="RefSeq" id="XP_010970273.1"/>
    </source>
</evidence>
<dbReference type="GO" id="GO:0098609">
    <property type="term" value="P:cell-cell adhesion"/>
    <property type="evidence" value="ECO:0007669"/>
    <property type="project" value="TreeGrafter"/>
</dbReference>
<sequence>SSQDGPVLGAVGSFSWSGGAFLYPPKMSPTFINMSQENGDMRDSYLGYSTELALWKGVQNLVLGAPRHQHTGKVVLFTQVSRQWRLKAEVTGTQIGSYFGASLCSVDVDRDGSSDLVLIGAPHYYEQTRGGRVSVCPLPKG</sequence>
<reference evidence="6" key="1">
    <citation type="submission" date="2025-08" db="UniProtKB">
        <authorList>
            <consortium name="RefSeq"/>
        </authorList>
    </citation>
    <scope>IDENTIFICATION</scope>
    <source>
        <tissue evidence="6">Blood</tissue>
    </source>
</reference>
<organism evidence="6">
    <name type="scientific">Camelus bactrianus</name>
    <name type="common">Bactrian camel</name>
    <dbReference type="NCBI Taxonomy" id="9837"/>
    <lineage>
        <taxon>Eukaryota</taxon>
        <taxon>Metazoa</taxon>
        <taxon>Chordata</taxon>
        <taxon>Craniata</taxon>
        <taxon>Vertebrata</taxon>
        <taxon>Euteleostomi</taxon>
        <taxon>Mammalia</taxon>
        <taxon>Eutheria</taxon>
        <taxon>Laurasiatheria</taxon>
        <taxon>Artiodactyla</taxon>
        <taxon>Tylopoda</taxon>
        <taxon>Camelidae</taxon>
        <taxon>Camelus</taxon>
    </lineage>
</organism>
<dbReference type="GO" id="GO:0007229">
    <property type="term" value="P:integrin-mediated signaling pathway"/>
    <property type="evidence" value="ECO:0007669"/>
    <property type="project" value="UniProtKB-KW"/>
</dbReference>
<dbReference type="SMART" id="SM00191">
    <property type="entry name" value="Int_alpha"/>
    <property type="match status" value="2"/>
</dbReference>
<dbReference type="KEGG" id="cbai:105082395"/>
<proteinExistence type="inferred from homology"/>
<keyword evidence="5" id="KW-0130">Cell adhesion</keyword>
<accession>A0A9W3H4I5</accession>
<keyword evidence="2" id="KW-0677">Repeat</keyword>
<keyword evidence="5" id="KW-0675">Receptor</keyword>
<dbReference type="InterPro" id="IPR028994">
    <property type="entry name" value="Integrin_alpha_N"/>
</dbReference>
<dbReference type="PANTHER" id="PTHR23220:SF118">
    <property type="entry name" value="INTEGRIN ALPHA-X"/>
    <property type="match status" value="1"/>
</dbReference>
<evidence type="ECO:0000256" key="5">
    <source>
        <dbReference type="RuleBase" id="RU003762"/>
    </source>
</evidence>
<evidence type="ECO:0000256" key="3">
    <source>
        <dbReference type="ARBA" id="ARBA00023180"/>
    </source>
</evidence>
<dbReference type="GO" id="GO:0033627">
    <property type="term" value="P:cell adhesion mediated by integrin"/>
    <property type="evidence" value="ECO:0007669"/>
    <property type="project" value="TreeGrafter"/>
</dbReference>
<evidence type="ECO:0000256" key="4">
    <source>
        <dbReference type="PROSITE-ProRule" id="PRU00803"/>
    </source>
</evidence>
<dbReference type="Pfam" id="PF01839">
    <property type="entry name" value="FG-GAP"/>
    <property type="match status" value="1"/>
</dbReference>
<dbReference type="GO" id="GO:0007160">
    <property type="term" value="P:cell-matrix adhesion"/>
    <property type="evidence" value="ECO:0007669"/>
    <property type="project" value="TreeGrafter"/>
</dbReference>
<dbReference type="InterPro" id="IPR000413">
    <property type="entry name" value="Integrin_alpha"/>
</dbReference>
<dbReference type="InterPro" id="IPR013517">
    <property type="entry name" value="FG-GAP"/>
</dbReference>
<evidence type="ECO:0000256" key="2">
    <source>
        <dbReference type="ARBA" id="ARBA00022737"/>
    </source>
</evidence>
<dbReference type="GO" id="GO:0008305">
    <property type="term" value="C:integrin complex"/>
    <property type="evidence" value="ECO:0007669"/>
    <property type="project" value="InterPro"/>
</dbReference>
<comment type="subcellular location">
    <subcellularLocation>
        <location evidence="5">Membrane</location>
        <topology evidence="5">Single-pass type I membrane protein</topology>
    </subcellularLocation>
</comment>
<dbReference type="PRINTS" id="PR01185">
    <property type="entry name" value="INTEGRINA"/>
</dbReference>
<evidence type="ECO:0000256" key="1">
    <source>
        <dbReference type="ARBA" id="ARBA00022729"/>
    </source>
</evidence>
<dbReference type="PROSITE" id="PS51470">
    <property type="entry name" value="FG_GAP"/>
    <property type="match status" value="1"/>
</dbReference>
<gene>
    <name evidence="6" type="primary">LOC105082395</name>
</gene>
<dbReference type="GO" id="GO:0009897">
    <property type="term" value="C:external side of plasma membrane"/>
    <property type="evidence" value="ECO:0007669"/>
    <property type="project" value="TreeGrafter"/>
</dbReference>
<dbReference type="AlphaFoldDB" id="A0A9W3H4I5"/>
<dbReference type="OrthoDB" id="5317514at2759"/>
<protein>
    <submittedName>
        <fullName evidence="6">Integrin alpha-X-like</fullName>
    </submittedName>
</protein>
<dbReference type="RefSeq" id="XP_010970273.1">
    <property type="nucleotide sequence ID" value="XM_010971971.1"/>
</dbReference>
<keyword evidence="3" id="KW-0325">Glycoprotein</keyword>
<name>A0A9W3H4I5_CAMBA</name>
<feature type="non-terminal residue" evidence="6">
    <location>
        <position position="141"/>
    </location>
</feature>
<dbReference type="GO" id="GO:0005178">
    <property type="term" value="F:integrin binding"/>
    <property type="evidence" value="ECO:0007669"/>
    <property type="project" value="TreeGrafter"/>
</dbReference>
<feature type="non-terminal residue" evidence="6">
    <location>
        <position position="1"/>
    </location>
</feature>